<evidence type="ECO:0000313" key="9">
    <source>
        <dbReference type="Proteomes" id="UP001054857"/>
    </source>
</evidence>
<evidence type="ECO:0000256" key="6">
    <source>
        <dbReference type="SAM" id="MobiDB-lite"/>
    </source>
</evidence>
<evidence type="ECO:0000256" key="5">
    <source>
        <dbReference type="ARBA" id="ARBA00023136"/>
    </source>
</evidence>
<reference evidence="8 9" key="1">
    <citation type="journal article" date="2021" name="Sci. Rep.">
        <title>Genome sequencing of the multicellular alga Astrephomene provides insights into convergent evolution of germ-soma differentiation.</title>
        <authorList>
            <person name="Yamashita S."/>
            <person name="Yamamoto K."/>
            <person name="Matsuzaki R."/>
            <person name="Suzuki S."/>
            <person name="Yamaguchi H."/>
            <person name="Hirooka S."/>
            <person name="Minakuchi Y."/>
            <person name="Miyagishima S."/>
            <person name="Kawachi M."/>
            <person name="Toyoda A."/>
            <person name="Nozaki H."/>
        </authorList>
    </citation>
    <scope>NUCLEOTIDE SEQUENCE [LARGE SCALE GENOMIC DNA]</scope>
    <source>
        <strain evidence="8 9">NIES-4017</strain>
    </source>
</reference>
<sequence length="338" mass="36981">MTGHNDGMSGGAMSGMPSMMKCDGSPTPERQGNWQGHVFPGTIFLIWGAHWFISASWRHIVAMRAGRPYQSRSTEGLLTMVPGLKGFNRYPVESILKAFGGLLLFILQITYGGYKTLVCPDGIRVGHFATQHINSWSHATMNLGYSLSGFVELLSAHSRFPSGTNMAFLSFGFFIEALLFTLHDKDSAVDSRVHFLLAQTCWAGAIFAALEAAYPENFLLSVGRIGSMLLQGSWFIQTARVLFEGITLWDDDHNNDAAPAMFLPVSYSFHMIFALAGMVTVYAGLEAIARRITPAATCAESGNPTYHGYETSRLLSEEDSLDGAKAIALGNMNSLRRN</sequence>
<dbReference type="Proteomes" id="UP001054857">
    <property type="component" value="Unassembled WGS sequence"/>
</dbReference>
<keyword evidence="5 7" id="KW-0472">Membrane</keyword>
<protein>
    <recommendedName>
        <fullName evidence="10">Transmembrane protein 45B</fullName>
    </recommendedName>
</protein>
<proteinExistence type="inferred from homology"/>
<dbReference type="GO" id="GO:0016020">
    <property type="term" value="C:membrane"/>
    <property type="evidence" value="ECO:0007669"/>
    <property type="project" value="UniProtKB-SubCell"/>
</dbReference>
<feature type="region of interest" description="Disordered" evidence="6">
    <location>
        <begin position="1"/>
        <end position="31"/>
    </location>
</feature>
<feature type="transmembrane region" description="Helical" evidence="7">
    <location>
        <begin position="163"/>
        <end position="182"/>
    </location>
</feature>
<keyword evidence="4 7" id="KW-1133">Transmembrane helix</keyword>
<evidence type="ECO:0000256" key="7">
    <source>
        <dbReference type="SAM" id="Phobius"/>
    </source>
</evidence>
<keyword evidence="3 7" id="KW-0812">Transmembrane</keyword>
<feature type="transmembrane region" description="Helical" evidence="7">
    <location>
        <begin position="95"/>
        <end position="114"/>
    </location>
</feature>
<comment type="caution">
    <text evidence="8">The sequence shown here is derived from an EMBL/GenBank/DDBJ whole genome shotgun (WGS) entry which is preliminary data.</text>
</comment>
<evidence type="ECO:0000256" key="3">
    <source>
        <dbReference type="ARBA" id="ARBA00022692"/>
    </source>
</evidence>
<feature type="transmembrane region" description="Helical" evidence="7">
    <location>
        <begin position="194"/>
        <end position="214"/>
    </location>
</feature>
<dbReference type="PANTHER" id="PTHR16007:SF15">
    <property type="entry name" value="TRANSMEMBRANE PROTEIN 45B"/>
    <property type="match status" value="1"/>
</dbReference>
<dbReference type="PANTHER" id="PTHR16007">
    <property type="entry name" value="EPIDIDYMAL MEMBRANE PROTEIN E9-RELATED"/>
    <property type="match status" value="1"/>
</dbReference>
<evidence type="ECO:0008006" key="10">
    <source>
        <dbReference type="Google" id="ProtNLM"/>
    </source>
</evidence>
<dbReference type="InterPro" id="IPR006904">
    <property type="entry name" value="DUF716"/>
</dbReference>
<organism evidence="8 9">
    <name type="scientific">Astrephomene gubernaculifera</name>
    <dbReference type="NCBI Taxonomy" id="47775"/>
    <lineage>
        <taxon>Eukaryota</taxon>
        <taxon>Viridiplantae</taxon>
        <taxon>Chlorophyta</taxon>
        <taxon>core chlorophytes</taxon>
        <taxon>Chlorophyceae</taxon>
        <taxon>CS clade</taxon>
        <taxon>Chlamydomonadales</taxon>
        <taxon>Astrephomenaceae</taxon>
        <taxon>Astrephomene</taxon>
    </lineage>
</organism>
<evidence type="ECO:0000256" key="1">
    <source>
        <dbReference type="ARBA" id="ARBA00004141"/>
    </source>
</evidence>
<gene>
    <name evidence="8" type="ORF">Agub_g14650</name>
</gene>
<dbReference type="EMBL" id="BMAR01000058">
    <property type="protein sequence ID" value="GFR52135.1"/>
    <property type="molecule type" value="Genomic_DNA"/>
</dbReference>
<dbReference type="Pfam" id="PF04819">
    <property type="entry name" value="DUF716"/>
    <property type="match status" value="1"/>
</dbReference>
<evidence type="ECO:0000256" key="2">
    <source>
        <dbReference type="ARBA" id="ARBA00006948"/>
    </source>
</evidence>
<evidence type="ECO:0000313" key="8">
    <source>
        <dbReference type="EMBL" id="GFR52135.1"/>
    </source>
</evidence>
<keyword evidence="9" id="KW-1185">Reference proteome</keyword>
<comment type="similarity">
    <text evidence="2">Belongs to the TMEM45 family.</text>
</comment>
<evidence type="ECO:0000256" key="4">
    <source>
        <dbReference type="ARBA" id="ARBA00022989"/>
    </source>
</evidence>
<name>A0AAD3E1U5_9CHLO</name>
<feature type="transmembrane region" description="Helical" evidence="7">
    <location>
        <begin position="267"/>
        <end position="285"/>
    </location>
</feature>
<feature type="transmembrane region" description="Helical" evidence="7">
    <location>
        <begin position="38"/>
        <end position="57"/>
    </location>
</feature>
<dbReference type="InterPro" id="IPR042127">
    <property type="entry name" value="TMEM45"/>
</dbReference>
<accession>A0AAD3E1U5</accession>
<comment type="subcellular location">
    <subcellularLocation>
        <location evidence="1">Membrane</location>
        <topology evidence="1">Multi-pass membrane protein</topology>
    </subcellularLocation>
</comment>
<dbReference type="AlphaFoldDB" id="A0AAD3E1U5"/>